<dbReference type="Gene3D" id="3.90.228.20">
    <property type="match status" value="1"/>
</dbReference>
<evidence type="ECO:0000313" key="11">
    <source>
        <dbReference type="EMBL" id="OGF13569.1"/>
    </source>
</evidence>
<evidence type="ECO:0000256" key="5">
    <source>
        <dbReference type="ARBA" id="ARBA00022741"/>
    </source>
</evidence>
<feature type="binding site" evidence="10">
    <location>
        <position position="215"/>
    </location>
    <ligand>
        <name>Mn(2+)</name>
        <dbReference type="ChEBI" id="CHEBI:29035"/>
    </ligand>
</feature>
<evidence type="ECO:0000256" key="7">
    <source>
        <dbReference type="ARBA" id="ARBA00022840"/>
    </source>
</evidence>
<evidence type="ECO:0000256" key="2">
    <source>
        <dbReference type="ARBA" id="ARBA00006052"/>
    </source>
</evidence>
<comment type="catalytic activity">
    <reaction evidence="9 10">
        <text>oxaloacetate + ATP = phosphoenolpyruvate + ADP + CO2</text>
        <dbReference type="Rhea" id="RHEA:18617"/>
        <dbReference type="ChEBI" id="CHEBI:16452"/>
        <dbReference type="ChEBI" id="CHEBI:16526"/>
        <dbReference type="ChEBI" id="CHEBI:30616"/>
        <dbReference type="ChEBI" id="CHEBI:58702"/>
        <dbReference type="ChEBI" id="CHEBI:456216"/>
        <dbReference type="EC" id="4.1.1.49"/>
    </reaction>
</comment>
<comment type="subcellular location">
    <subcellularLocation>
        <location evidence="10">Cytoplasm</location>
    </subcellularLocation>
</comment>
<keyword evidence="10" id="KW-0479">Metal-binding</keyword>
<keyword evidence="6 10" id="KW-0210">Decarboxylase</keyword>
<feature type="binding site" evidence="10">
    <location>
        <position position="317"/>
    </location>
    <ligand>
        <name>ATP</name>
        <dbReference type="ChEBI" id="CHEBI:30616"/>
    </ligand>
</feature>
<evidence type="ECO:0000256" key="10">
    <source>
        <dbReference type="HAMAP-Rule" id="MF_00453"/>
    </source>
</evidence>
<feature type="binding site" evidence="10">
    <location>
        <position position="55"/>
    </location>
    <ligand>
        <name>substrate</name>
    </ligand>
</feature>
<keyword evidence="11" id="KW-0670">Pyruvate</keyword>
<dbReference type="FunFam" id="2.170.8.10:FF:000001">
    <property type="entry name" value="Phosphoenolpyruvate carboxykinase (ATP)"/>
    <property type="match status" value="1"/>
</dbReference>
<feature type="binding site" evidence="10">
    <location>
        <position position="317"/>
    </location>
    <ligand>
        <name>substrate</name>
    </ligand>
</feature>
<evidence type="ECO:0000313" key="12">
    <source>
        <dbReference type="Proteomes" id="UP000177230"/>
    </source>
</evidence>
<evidence type="ECO:0000256" key="4">
    <source>
        <dbReference type="ARBA" id="ARBA00022432"/>
    </source>
</evidence>
<dbReference type="SUPFAM" id="SSF53795">
    <property type="entry name" value="PEP carboxykinase-like"/>
    <property type="match status" value="1"/>
</dbReference>
<reference evidence="11 12" key="1">
    <citation type="journal article" date="2016" name="Nat. Commun.">
        <title>Thousands of microbial genomes shed light on interconnected biogeochemical processes in an aquifer system.</title>
        <authorList>
            <person name="Anantharaman K."/>
            <person name="Brown C.T."/>
            <person name="Hug L.A."/>
            <person name="Sharon I."/>
            <person name="Castelle C.J."/>
            <person name="Probst A.J."/>
            <person name="Thomas B.C."/>
            <person name="Singh A."/>
            <person name="Wilkins M.J."/>
            <person name="Karaoz U."/>
            <person name="Brodie E.L."/>
            <person name="Williams K.H."/>
            <person name="Hubbard S.S."/>
            <person name="Banfield J.F."/>
        </authorList>
    </citation>
    <scope>NUCLEOTIDE SEQUENCE [LARGE SCALE GENOMIC DNA]</scope>
</reference>
<dbReference type="NCBIfam" id="TIGR00224">
    <property type="entry name" value="pckA"/>
    <property type="match status" value="1"/>
</dbReference>
<sequence>MDIRKALEELGLKTSKAVYRNLPAAVLIERSLASGDGILASNGALVVKTGERTGRSPNDKFITEEQSTKDLIAWGKVNLKCSPEQFDKLLHKAYHHLGDKDIYVFDGFAGADPKHRLAVRVITDTIWHALFAQTLFIRPTRQELENFIPGFSLMGCGSLKADPKTDGTKSNAFVGVSFEKKINLVIGSMYGGEIKKSIFSIMNFLMPQQNVFPMHCSANLGKDGAPALFFGLSGTGKTTLSADPNRRLVGDDEHGWSDSGIFNFEGGCYAKVIKLSAEAEPQIFNAIRFGSLLENVVVDPDTRLIDYNSDDLTENTRATYPVEHIPNCVIPGVSGHPKNVFFLTCDAFGVLPPIAKLTPEMASYHFLSGFTSKLAGTETGIDEPQPTFSTCFGAPFMPLPPTRYAAMLADKLSKHQTNCWLVNTGWSGGPAGVGSRMKISITRALLTAALGGQLEKSKFTPDPVFKILVPEACEGVPVEVMTPRNTWADQAAYDKKARELAAMFARNFEQYKDYASKEVADSGPKA</sequence>
<dbReference type="InterPro" id="IPR013035">
    <property type="entry name" value="PEP_carboxykinase_C"/>
</dbReference>
<dbReference type="Proteomes" id="UP000177230">
    <property type="component" value="Unassembled WGS sequence"/>
</dbReference>
<dbReference type="EC" id="4.1.1.49" evidence="3 10"/>
<feature type="binding site" evidence="10">
    <location>
        <position position="196"/>
    </location>
    <ligand>
        <name>Mn(2+)</name>
        <dbReference type="ChEBI" id="CHEBI:29035"/>
    </ligand>
</feature>
<keyword evidence="4 10" id="KW-0312">Gluconeogenesis</keyword>
<protein>
    <recommendedName>
        <fullName evidence="3 10">Phosphoenolpyruvate carboxykinase (ATP)</fullName>
        <shortName evidence="10">PCK</shortName>
        <shortName evidence="10">PEP carboxykinase</shortName>
        <shortName evidence="10">PEPCK</shortName>
        <ecNumber evidence="3 10">4.1.1.49</ecNumber>
    </recommendedName>
</protein>
<dbReference type="GO" id="GO:0006094">
    <property type="term" value="P:gluconeogenesis"/>
    <property type="evidence" value="ECO:0007669"/>
    <property type="project" value="UniProtKB-UniRule"/>
</dbReference>
<dbReference type="Pfam" id="PF01293">
    <property type="entry name" value="PEPCK_ATP"/>
    <property type="match status" value="1"/>
</dbReference>
<feature type="binding site" evidence="10">
    <location>
        <position position="196"/>
    </location>
    <ligand>
        <name>substrate</name>
    </ligand>
</feature>
<keyword evidence="7 10" id="KW-0067">ATP-binding</keyword>
<comment type="function">
    <text evidence="10">Involved in the gluconeogenesis. Catalyzes the conversion of oxaloacetate (OAA) to phosphoenolpyruvate (PEP) through direct phosphoryl transfer between the nucleoside triphosphate and OAA.</text>
</comment>
<keyword evidence="10" id="KW-0464">Manganese</keyword>
<dbReference type="GO" id="GO:0004612">
    <property type="term" value="F:phosphoenolpyruvate carboxykinase (ATP) activity"/>
    <property type="evidence" value="ECO:0007669"/>
    <property type="project" value="UniProtKB-UniRule"/>
</dbReference>
<evidence type="ECO:0000256" key="1">
    <source>
        <dbReference type="ARBA" id="ARBA00004742"/>
    </source>
</evidence>
<dbReference type="NCBIfam" id="NF006821">
    <property type="entry name" value="PRK09344.1-3"/>
    <property type="match status" value="1"/>
</dbReference>
<keyword evidence="11" id="KW-0418">Kinase</keyword>
<feature type="binding site" evidence="10">
    <location>
        <position position="190"/>
    </location>
    <ligand>
        <name>substrate</name>
    </ligand>
</feature>
<feature type="binding site" evidence="10">
    <location>
        <position position="442"/>
    </location>
    <ligand>
        <name>ATP</name>
        <dbReference type="ChEBI" id="CHEBI:30616"/>
    </ligand>
</feature>
<evidence type="ECO:0000256" key="8">
    <source>
        <dbReference type="ARBA" id="ARBA00023239"/>
    </source>
</evidence>
<comment type="caution">
    <text evidence="11">The sequence shown here is derived from an EMBL/GenBank/DDBJ whole genome shotgun (WGS) entry which is preliminary data.</text>
</comment>
<dbReference type="PANTHER" id="PTHR30031">
    <property type="entry name" value="PHOSPHOENOLPYRUVATE CARBOXYKINASE ATP"/>
    <property type="match status" value="1"/>
</dbReference>
<dbReference type="PANTHER" id="PTHR30031:SF0">
    <property type="entry name" value="PHOSPHOENOLPYRUVATE CARBOXYKINASE (ATP)"/>
    <property type="match status" value="1"/>
</dbReference>
<feature type="binding site" evidence="10">
    <location>
        <position position="215"/>
    </location>
    <ligand>
        <name>ATP</name>
        <dbReference type="ChEBI" id="CHEBI:30616"/>
    </ligand>
</feature>
<dbReference type="HAMAP" id="MF_00453">
    <property type="entry name" value="PEPCK_ATP"/>
    <property type="match status" value="1"/>
</dbReference>
<dbReference type="EMBL" id="MFFM01000015">
    <property type="protein sequence ID" value="OGF13569.1"/>
    <property type="molecule type" value="Genomic_DNA"/>
</dbReference>
<dbReference type="GO" id="GO:0005829">
    <property type="term" value="C:cytosol"/>
    <property type="evidence" value="ECO:0007669"/>
    <property type="project" value="TreeGrafter"/>
</dbReference>
<keyword evidence="8 10" id="KW-0456">Lyase</keyword>
<feature type="binding site" evidence="10">
    <location>
        <position position="252"/>
    </location>
    <ligand>
        <name>Mn(2+)</name>
        <dbReference type="ChEBI" id="CHEBI:29035"/>
    </ligand>
</feature>
<dbReference type="GO" id="GO:0005524">
    <property type="term" value="F:ATP binding"/>
    <property type="evidence" value="ECO:0007669"/>
    <property type="project" value="UniProtKB-UniRule"/>
</dbReference>
<comment type="similarity">
    <text evidence="2 10">Belongs to the phosphoenolpyruvate carboxykinase (ATP) family.</text>
</comment>
<dbReference type="NCBIfam" id="NF006820">
    <property type="entry name" value="PRK09344.1-2"/>
    <property type="match status" value="1"/>
</dbReference>
<feature type="binding site" evidence="10">
    <location>
        <position position="196"/>
    </location>
    <ligand>
        <name>ATP</name>
        <dbReference type="ChEBI" id="CHEBI:30616"/>
    </ligand>
</feature>
<dbReference type="InterPro" id="IPR008210">
    <property type="entry name" value="PEP_carboxykinase_N"/>
</dbReference>
<comment type="caution">
    <text evidence="10">Lacks conserved residue(s) required for the propagation of feature annotation.</text>
</comment>
<keyword evidence="10" id="KW-0963">Cytoplasm</keyword>
<comment type="cofactor">
    <cofactor evidence="10">
        <name>Mn(2+)</name>
        <dbReference type="ChEBI" id="CHEBI:29035"/>
    </cofactor>
    <text evidence="10">Binds 1 Mn(2+) ion per subunit.</text>
</comment>
<name>A0A1F5RGP5_9BACT</name>
<keyword evidence="11" id="KW-0808">Transferase</keyword>
<evidence type="ECO:0000256" key="9">
    <source>
        <dbReference type="ARBA" id="ARBA00047371"/>
    </source>
</evidence>
<dbReference type="GO" id="GO:0046872">
    <property type="term" value="F:metal ion binding"/>
    <property type="evidence" value="ECO:0007669"/>
    <property type="project" value="UniProtKB-KW"/>
</dbReference>
<comment type="pathway">
    <text evidence="1 10">Carbohydrate biosynthesis; gluconeogenesis.</text>
</comment>
<dbReference type="CDD" id="cd00484">
    <property type="entry name" value="PEPCK_ATP"/>
    <property type="match status" value="1"/>
</dbReference>
<dbReference type="SUPFAM" id="SSF68923">
    <property type="entry name" value="PEP carboxykinase N-terminal domain"/>
    <property type="match status" value="1"/>
</dbReference>
<dbReference type="Gene3D" id="3.40.449.10">
    <property type="entry name" value="Phosphoenolpyruvate Carboxykinase, domain 1"/>
    <property type="match status" value="1"/>
</dbReference>
<dbReference type="Gene3D" id="2.170.8.10">
    <property type="entry name" value="Phosphoenolpyruvate Carboxykinase, domain 2"/>
    <property type="match status" value="1"/>
</dbReference>
<evidence type="ECO:0000256" key="3">
    <source>
        <dbReference type="ARBA" id="ARBA00012363"/>
    </source>
</evidence>
<dbReference type="InterPro" id="IPR001272">
    <property type="entry name" value="PEP_carboxykinase_ATP"/>
</dbReference>
<dbReference type="GO" id="GO:0016301">
    <property type="term" value="F:kinase activity"/>
    <property type="evidence" value="ECO:0007669"/>
    <property type="project" value="UniProtKB-KW"/>
</dbReference>
<feature type="binding site" evidence="10">
    <location>
        <position position="280"/>
    </location>
    <ligand>
        <name>ATP</name>
        <dbReference type="ChEBI" id="CHEBI:30616"/>
    </ligand>
</feature>
<organism evidence="11 12">
    <name type="scientific">Candidatus Edwardsbacteria bacterium GWF2_54_11</name>
    <dbReference type="NCBI Taxonomy" id="1817851"/>
    <lineage>
        <taxon>Bacteria</taxon>
        <taxon>Candidatus Edwardsiibacteriota</taxon>
    </lineage>
</organism>
<keyword evidence="5 10" id="KW-0547">Nucleotide-binding</keyword>
<dbReference type="UniPathway" id="UPA00138"/>
<gene>
    <name evidence="10" type="primary">pckA</name>
    <name evidence="11" type="ORF">A2024_07240</name>
</gene>
<evidence type="ECO:0000256" key="6">
    <source>
        <dbReference type="ARBA" id="ARBA00022793"/>
    </source>
</evidence>
<dbReference type="AlphaFoldDB" id="A0A1F5RGP5"/>
<dbReference type="PIRSF" id="PIRSF006294">
    <property type="entry name" value="PEP_crbxkin"/>
    <property type="match status" value="1"/>
</dbReference>
<accession>A0A1F5RGP5</accession>
<proteinExistence type="inferred from homology"/>
<feature type="binding site" evidence="10">
    <location>
        <begin position="231"/>
        <end position="239"/>
    </location>
    <ligand>
        <name>ATP</name>
        <dbReference type="ChEBI" id="CHEBI:30616"/>
    </ligand>
</feature>